<dbReference type="InterPro" id="IPR036770">
    <property type="entry name" value="Ankyrin_rpt-contain_sf"/>
</dbReference>
<dbReference type="KEGG" id="psoj:PHYSODRAFT_301181"/>
<evidence type="ECO:0008006" key="3">
    <source>
        <dbReference type="Google" id="ProtNLM"/>
    </source>
</evidence>
<dbReference type="PANTHER" id="PTHR46586">
    <property type="entry name" value="ANKYRIN REPEAT-CONTAINING PROTEIN"/>
    <property type="match status" value="1"/>
</dbReference>
<name>G4ZGE0_PHYSP</name>
<accession>G4ZGE0</accession>
<keyword evidence="2" id="KW-1185">Reference proteome</keyword>
<dbReference type="GeneID" id="20641970"/>
<dbReference type="SUPFAM" id="SSF48403">
    <property type="entry name" value="Ankyrin repeat"/>
    <property type="match status" value="1"/>
</dbReference>
<sequence length="652" mass="71961">MGVKRVKFARLLTQVAALSHVMKSIEVYSMSPVEAVMEAANTSDLPWFRVLLSEYGSKVCGRAMITAARNGYVEAVRILSLEIIGAETWELIPSNWRVLRAKLKQPVLMIIWRPSLAWKVVEEAAANGHLSVVVFAAEYAHPISYERVYNVGSALSLATIGAILKSCSFYLVLLGSRRGNLKVIKYLFNKGHKNPCLLDDAFVSAAIHGHTDIVAYLLGSELISSKKFDSAFVDAAGSGVAATFAVAFKKLARCGRDCAPQNGQLELLELMYKNTEVPAQIINSVVERVTAASDTEVSVDTRARIVQLLGNDCRLVPDVRNKALDWVTDKGCISILRAWSKERQMLSEEACRGLLRAASAGHLDIVKFVLGRPGISTTVLREATIAGARNNHNGVTLRLCKHQQWPLDVLQGALNVTRNKRLKKFLHARLLILEEASANGVRCAAEYTREIAFKPAHKVCEAVPPAIIGGCYEVVEFLLETRRYNWDYAEALEVAVDARRDAIAELIFAQSMQLKDTNLLRFFSESGNLKVIQYLCRTGQSDFQLVTDAIVHTARPYHTDIVVFLLNSGQNSLIIRFSVWGRGQVWSCNDLEISLRSSTGVTSITCLGQRYNSQADVNERSLSAGSVAEASLNLARSNKVAGQYRFPDKAQL</sequence>
<proteinExistence type="predicted"/>
<dbReference type="Proteomes" id="UP000002640">
    <property type="component" value="Unassembled WGS sequence"/>
</dbReference>
<dbReference type="InterPro" id="IPR052050">
    <property type="entry name" value="SecEffector_AnkRepeat"/>
</dbReference>
<reference evidence="1 2" key="1">
    <citation type="journal article" date="2006" name="Science">
        <title>Phytophthora genome sequences uncover evolutionary origins and mechanisms of pathogenesis.</title>
        <authorList>
            <person name="Tyler B.M."/>
            <person name="Tripathy S."/>
            <person name="Zhang X."/>
            <person name="Dehal P."/>
            <person name="Jiang R.H."/>
            <person name="Aerts A."/>
            <person name="Arredondo F.D."/>
            <person name="Baxter L."/>
            <person name="Bensasson D."/>
            <person name="Beynon J.L."/>
            <person name="Chapman J."/>
            <person name="Damasceno C.M."/>
            <person name="Dorrance A.E."/>
            <person name="Dou D."/>
            <person name="Dickerman A.W."/>
            <person name="Dubchak I.L."/>
            <person name="Garbelotto M."/>
            <person name="Gijzen M."/>
            <person name="Gordon S.G."/>
            <person name="Govers F."/>
            <person name="Grunwald N.J."/>
            <person name="Huang W."/>
            <person name="Ivors K.L."/>
            <person name="Jones R.W."/>
            <person name="Kamoun S."/>
            <person name="Krampis K."/>
            <person name="Lamour K.H."/>
            <person name="Lee M.K."/>
            <person name="McDonald W.H."/>
            <person name="Medina M."/>
            <person name="Meijer H.J."/>
            <person name="Nordberg E.K."/>
            <person name="Maclean D.J."/>
            <person name="Ospina-Giraldo M.D."/>
            <person name="Morris P.F."/>
            <person name="Phuntumart V."/>
            <person name="Putnam N.H."/>
            <person name="Rash S."/>
            <person name="Rose J.K."/>
            <person name="Sakihama Y."/>
            <person name="Salamov A.A."/>
            <person name="Savidor A."/>
            <person name="Scheuring C.F."/>
            <person name="Smith B.M."/>
            <person name="Sobral B.W."/>
            <person name="Terry A."/>
            <person name="Torto-Alalibo T.A."/>
            <person name="Win J."/>
            <person name="Xu Z."/>
            <person name="Zhang H."/>
            <person name="Grigoriev I.V."/>
            <person name="Rokhsar D.S."/>
            <person name="Boore J.L."/>
        </authorList>
    </citation>
    <scope>NUCLEOTIDE SEQUENCE [LARGE SCALE GENOMIC DNA]</scope>
    <source>
        <strain evidence="1 2">P6497</strain>
    </source>
</reference>
<dbReference type="InParanoid" id="G4ZGE0"/>
<dbReference type="RefSeq" id="XP_009527643.1">
    <property type="nucleotide sequence ID" value="XM_009529348.1"/>
</dbReference>
<evidence type="ECO:0000313" key="2">
    <source>
        <dbReference type="Proteomes" id="UP000002640"/>
    </source>
</evidence>
<gene>
    <name evidence="1" type="ORF">PHYSODRAFT_301181</name>
</gene>
<dbReference type="AlphaFoldDB" id="G4ZGE0"/>
<organism evidence="1 2">
    <name type="scientific">Phytophthora sojae (strain P6497)</name>
    <name type="common">Soybean stem and root rot agent</name>
    <name type="synonym">Phytophthora megasperma f. sp. glycines</name>
    <dbReference type="NCBI Taxonomy" id="1094619"/>
    <lineage>
        <taxon>Eukaryota</taxon>
        <taxon>Sar</taxon>
        <taxon>Stramenopiles</taxon>
        <taxon>Oomycota</taxon>
        <taxon>Peronosporomycetes</taxon>
        <taxon>Peronosporales</taxon>
        <taxon>Peronosporaceae</taxon>
        <taxon>Phytophthora</taxon>
    </lineage>
</organism>
<evidence type="ECO:0000313" key="1">
    <source>
        <dbReference type="EMBL" id="EGZ18585.1"/>
    </source>
</evidence>
<dbReference type="EMBL" id="JH159154">
    <property type="protein sequence ID" value="EGZ18585.1"/>
    <property type="molecule type" value="Genomic_DNA"/>
</dbReference>
<dbReference type="SMR" id="G4ZGE0"/>
<protein>
    <recommendedName>
        <fullName evidence="3">Ankyrin repeat-containing domain</fullName>
    </recommendedName>
</protein>
<dbReference type="Gene3D" id="1.25.40.20">
    <property type="entry name" value="Ankyrin repeat-containing domain"/>
    <property type="match status" value="2"/>
</dbReference>
<dbReference type="PANTHER" id="PTHR46586:SF3">
    <property type="entry name" value="ANKYRIN REPEAT-CONTAINING PROTEIN"/>
    <property type="match status" value="1"/>
</dbReference>